<dbReference type="GeneID" id="105440032"/>
<evidence type="ECO:0000256" key="4">
    <source>
        <dbReference type="ARBA" id="ARBA00022525"/>
    </source>
</evidence>
<reference evidence="13" key="2">
    <citation type="submission" date="2021-01" db="UniProtKB">
        <authorList>
            <consortium name="EnsemblMetazoa"/>
        </authorList>
    </citation>
    <scope>IDENTIFICATION</scope>
</reference>
<dbReference type="SUPFAM" id="SSF55331">
    <property type="entry name" value="Tautomerase/MIF"/>
    <property type="match status" value="1"/>
</dbReference>
<keyword evidence="5" id="KW-0413">Isomerase</keyword>
<dbReference type="InterPro" id="IPR014347">
    <property type="entry name" value="Tautomerase/MIF_sf"/>
</dbReference>
<dbReference type="AlphaFoldDB" id="A0A7M7HKI9"/>
<dbReference type="OrthoDB" id="255819at2759"/>
<keyword evidence="3" id="KW-0202">Cytokine</keyword>
<sequence>MPLIVINTNIQKSLIPEGFLKGFTKVYSEAVGREEKAINCSLFSGVEMIKNGTDDPACVITIQHTISQDTDGRRATNKILLDYMQTQLKLTDDIMTRFNVVFLTPGRDEIGTSTGLLCDKK</sequence>
<evidence type="ECO:0000256" key="3">
    <source>
        <dbReference type="ARBA" id="ARBA00022514"/>
    </source>
</evidence>
<dbReference type="GO" id="GO:0005615">
    <property type="term" value="C:extracellular space"/>
    <property type="evidence" value="ECO:0007669"/>
    <property type="project" value="UniProtKB-KW"/>
</dbReference>
<evidence type="ECO:0000256" key="11">
    <source>
        <dbReference type="ARBA" id="ARBA00041912"/>
    </source>
</evidence>
<comment type="subcellular location">
    <subcellularLocation>
        <location evidence="1">Secreted</location>
    </subcellularLocation>
</comment>
<comment type="similarity">
    <text evidence="2">Belongs to the MIF family.</text>
</comment>
<dbReference type="EC" id="5.3.2.1" evidence="9"/>
<evidence type="ECO:0000256" key="2">
    <source>
        <dbReference type="ARBA" id="ARBA00005851"/>
    </source>
</evidence>
<proteinExistence type="inferred from homology"/>
<dbReference type="GO" id="GO:0005125">
    <property type="term" value="F:cytokine activity"/>
    <property type="evidence" value="ECO:0007669"/>
    <property type="project" value="UniProtKB-KW"/>
</dbReference>
<evidence type="ECO:0000313" key="13">
    <source>
        <dbReference type="EnsemblMetazoa" id="XP_011668026"/>
    </source>
</evidence>
<evidence type="ECO:0000256" key="6">
    <source>
        <dbReference type="ARBA" id="ARBA00036735"/>
    </source>
</evidence>
<dbReference type="KEGG" id="spu:105440032"/>
<dbReference type="PANTHER" id="PTHR11954:SF6">
    <property type="entry name" value="MACROPHAGE MIGRATION INHIBITORY FACTOR"/>
    <property type="match status" value="1"/>
</dbReference>
<evidence type="ECO:0000256" key="5">
    <source>
        <dbReference type="ARBA" id="ARBA00023235"/>
    </source>
</evidence>
<evidence type="ECO:0000313" key="14">
    <source>
        <dbReference type="Proteomes" id="UP000007110"/>
    </source>
</evidence>
<keyword evidence="4" id="KW-0964">Secreted</keyword>
<comment type="catalytic activity">
    <reaction evidence="6">
        <text>3-phenylpyruvate = enol-phenylpyruvate</text>
        <dbReference type="Rhea" id="RHEA:17097"/>
        <dbReference type="ChEBI" id="CHEBI:16815"/>
        <dbReference type="ChEBI" id="CHEBI:18005"/>
        <dbReference type="EC" id="5.3.2.1"/>
    </reaction>
</comment>
<evidence type="ECO:0000256" key="12">
    <source>
        <dbReference type="ARBA" id="ARBA00042730"/>
    </source>
</evidence>
<name>A0A7M7HKI9_STRPU</name>
<dbReference type="EC" id="5.3.3.12" evidence="8"/>
<dbReference type="OMA" id="ACVITIQ"/>
<evidence type="ECO:0000256" key="7">
    <source>
        <dbReference type="ARBA" id="ARBA00036823"/>
    </source>
</evidence>
<accession>A0A7M7HKI9</accession>
<dbReference type="Proteomes" id="UP000007110">
    <property type="component" value="Unassembled WGS sequence"/>
</dbReference>
<keyword evidence="14" id="KW-1185">Reference proteome</keyword>
<comment type="catalytic activity">
    <reaction evidence="7">
        <text>L-dopachrome = 5,6-dihydroxyindole-2-carboxylate</text>
        <dbReference type="Rhea" id="RHEA:13041"/>
        <dbReference type="ChEBI" id="CHEBI:16875"/>
        <dbReference type="ChEBI" id="CHEBI:57509"/>
        <dbReference type="EC" id="5.3.3.12"/>
    </reaction>
</comment>
<dbReference type="Gene3D" id="3.30.429.10">
    <property type="entry name" value="Macrophage Migration Inhibitory Factor"/>
    <property type="match status" value="1"/>
</dbReference>
<organism evidence="13 14">
    <name type="scientific">Strongylocentrotus purpuratus</name>
    <name type="common">Purple sea urchin</name>
    <dbReference type="NCBI Taxonomy" id="7668"/>
    <lineage>
        <taxon>Eukaryota</taxon>
        <taxon>Metazoa</taxon>
        <taxon>Echinodermata</taxon>
        <taxon>Eleutherozoa</taxon>
        <taxon>Echinozoa</taxon>
        <taxon>Echinoidea</taxon>
        <taxon>Euechinoidea</taxon>
        <taxon>Echinacea</taxon>
        <taxon>Camarodonta</taxon>
        <taxon>Echinidea</taxon>
        <taxon>Strongylocentrotidae</taxon>
        <taxon>Strongylocentrotus</taxon>
    </lineage>
</organism>
<evidence type="ECO:0000256" key="1">
    <source>
        <dbReference type="ARBA" id="ARBA00004613"/>
    </source>
</evidence>
<evidence type="ECO:0000256" key="10">
    <source>
        <dbReference type="ARBA" id="ARBA00041631"/>
    </source>
</evidence>
<dbReference type="GO" id="GO:0050178">
    <property type="term" value="F:phenylpyruvate tautomerase activity"/>
    <property type="evidence" value="ECO:0007669"/>
    <property type="project" value="UniProtKB-EC"/>
</dbReference>
<evidence type="ECO:0000256" key="8">
    <source>
        <dbReference type="ARBA" id="ARBA00038932"/>
    </source>
</evidence>
<dbReference type="InterPro" id="IPR001398">
    <property type="entry name" value="Macrophage_inhib_fac"/>
</dbReference>
<reference evidence="14" key="1">
    <citation type="submission" date="2015-02" db="EMBL/GenBank/DDBJ databases">
        <title>Genome sequencing for Strongylocentrotus purpuratus.</title>
        <authorList>
            <person name="Murali S."/>
            <person name="Liu Y."/>
            <person name="Vee V."/>
            <person name="English A."/>
            <person name="Wang M."/>
            <person name="Skinner E."/>
            <person name="Han Y."/>
            <person name="Muzny D.M."/>
            <person name="Worley K.C."/>
            <person name="Gibbs R.A."/>
        </authorList>
    </citation>
    <scope>NUCLEOTIDE SEQUENCE</scope>
</reference>
<dbReference type="InParanoid" id="A0A7M7HKI9"/>
<dbReference type="RefSeq" id="XP_011668026.1">
    <property type="nucleotide sequence ID" value="XM_011669724.2"/>
</dbReference>
<dbReference type="PANTHER" id="PTHR11954">
    <property type="entry name" value="D-DOPACHROME DECARBOXYLASE"/>
    <property type="match status" value="1"/>
</dbReference>
<dbReference type="EnsemblMetazoa" id="XM_011669724">
    <property type="protein sequence ID" value="XP_011668026"/>
    <property type="gene ID" value="LOC105440032"/>
</dbReference>
<protein>
    <recommendedName>
        <fullName evidence="12">L-dopachrome isomerase</fullName>
        <ecNumber evidence="9">5.3.2.1</ecNumber>
        <ecNumber evidence="8">5.3.3.12</ecNumber>
    </recommendedName>
    <alternativeName>
        <fullName evidence="10">L-dopachrome tautomerase</fullName>
    </alternativeName>
    <alternativeName>
        <fullName evidence="11">Phenylpyruvate tautomerase</fullName>
    </alternativeName>
</protein>
<dbReference type="Pfam" id="PF01187">
    <property type="entry name" value="MIF"/>
    <property type="match status" value="1"/>
</dbReference>
<evidence type="ECO:0000256" key="9">
    <source>
        <dbReference type="ARBA" id="ARBA00039086"/>
    </source>
</evidence>
<dbReference type="GO" id="GO:0004167">
    <property type="term" value="F:dopachrome isomerase activity"/>
    <property type="evidence" value="ECO:0007669"/>
    <property type="project" value="UniProtKB-EC"/>
</dbReference>